<dbReference type="EMBL" id="CP066681">
    <property type="protein sequence ID" value="QQG37000.1"/>
    <property type="molecule type" value="Genomic_DNA"/>
</dbReference>
<accession>A0A7T5UI13</accession>
<organism evidence="1 2">
    <name type="scientific">Micavibrio aeruginosavorus</name>
    <dbReference type="NCBI Taxonomy" id="349221"/>
    <lineage>
        <taxon>Bacteria</taxon>
        <taxon>Pseudomonadati</taxon>
        <taxon>Bdellovibrionota</taxon>
        <taxon>Bdellovibrionia</taxon>
        <taxon>Bdellovibrionales</taxon>
        <taxon>Pseudobdellovibrionaceae</taxon>
        <taxon>Micavibrio</taxon>
    </lineage>
</organism>
<name>A0A7T5UI13_9BACT</name>
<gene>
    <name evidence="1" type="ORF">HYS17_04330</name>
</gene>
<evidence type="ECO:0000313" key="2">
    <source>
        <dbReference type="Proteomes" id="UP000595362"/>
    </source>
</evidence>
<protein>
    <submittedName>
        <fullName evidence="1">Uncharacterized protein</fullName>
    </submittedName>
</protein>
<evidence type="ECO:0000313" key="1">
    <source>
        <dbReference type="EMBL" id="QQG37000.1"/>
    </source>
</evidence>
<proteinExistence type="predicted"/>
<dbReference type="AlphaFoldDB" id="A0A7T5UI13"/>
<sequence>MAHHPSDAEELDVLHQYRILNRSLYHLNQMQQALRQVFQTVVGSQWTPFSVKTLQRFVEKPEWDMITSNPVALGGPALARVRQEADECSRQVGELLLKRVGLSLAEVDPVSLRDGSKVLSRLDLAIEEISGLMGGPDGARADAAQLQRDLEDIVNRNAPLTAAAARRYGYELKDIKGAALKLQVKKGHIDVASWWTKLSTCDLRAMKTALMVDYGLASKGAAGAEAPERCIAQVSAPQKEFIRSDARAFTGLGRAKSSLYQALNY</sequence>
<dbReference type="Proteomes" id="UP000595362">
    <property type="component" value="Chromosome"/>
</dbReference>
<reference evidence="1 2" key="1">
    <citation type="submission" date="2020-07" db="EMBL/GenBank/DDBJ databases">
        <title>Huge and variable diversity of episymbiotic CPR bacteria and DPANN archaea in groundwater ecosystems.</title>
        <authorList>
            <person name="He C.Y."/>
            <person name="Keren R."/>
            <person name="Whittaker M."/>
            <person name="Farag I.F."/>
            <person name="Doudna J."/>
            <person name="Cate J.H.D."/>
            <person name="Banfield J.F."/>
        </authorList>
    </citation>
    <scope>NUCLEOTIDE SEQUENCE [LARGE SCALE GENOMIC DNA]</scope>
    <source>
        <strain evidence="1">NC_groundwater_70_Ag_B-0.1um_54_66</strain>
    </source>
</reference>